<feature type="domain" description="N-acetyltransferase" evidence="3">
    <location>
        <begin position="37"/>
        <end position="188"/>
    </location>
</feature>
<keyword evidence="4" id="KW-0687">Ribonucleoprotein</keyword>
<dbReference type="InterPro" id="IPR016181">
    <property type="entry name" value="Acyl_CoA_acyltransferase"/>
</dbReference>
<dbReference type="Proteomes" id="UP000199214">
    <property type="component" value="Unassembled WGS sequence"/>
</dbReference>
<dbReference type="PANTHER" id="PTHR43800">
    <property type="entry name" value="PEPTIDYL-LYSINE N-ACETYLTRANSFERASE YJAB"/>
    <property type="match status" value="1"/>
</dbReference>
<dbReference type="GO" id="GO:0005840">
    <property type="term" value="C:ribosome"/>
    <property type="evidence" value="ECO:0007669"/>
    <property type="project" value="UniProtKB-KW"/>
</dbReference>
<dbReference type="InterPro" id="IPR000182">
    <property type="entry name" value="GNAT_dom"/>
</dbReference>
<name>A0A1H7P0C5_9SPHN</name>
<dbReference type="STRING" id="1855283.SAMN05216382_1731"/>
<sequence>MALIPVPEGDLATIVTTLEMTRRPPLRPTPPSRLRLVRWMEPTPPKYRELFRRVGQRWLWYSRLVMDDAALTAIIHDPRVQVFAAIDAAGIEVGMVELDFRHEGACDIAYFALVPELAGQGLGRWLMAETMARAWVRGVTRVALNTCTLDHPSALNFYRAQGFVAIRRTIETFPDPRGLGLLPEDAAPQLPFLASRI</sequence>
<evidence type="ECO:0000313" key="5">
    <source>
        <dbReference type="Proteomes" id="UP000199214"/>
    </source>
</evidence>
<keyword evidence="1" id="KW-0808">Transferase</keyword>
<dbReference type="AlphaFoldDB" id="A0A1H7P0C5"/>
<evidence type="ECO:0000256" key="1">
    <source>
        <dbReference type="ARBA" id="ARBA00022679"/>
    </source>
</evidence>
<dbReference type="SUPFAM" id="SSF55729">
    <property type="entry name" value="Acyl-CoA N-acyltransferases (Nat)"/>
    <property type="match status" value="1"/>
</dbReference>
<evidence type="ECO:0000256" key="2">
    <source>
        <dbReference type="ARBA" id="ARBA00023315"/>
    </source>
</evidence>
<organism evidence="4 5">
    <name type="scientific">Sphingomonas palmae</name>
    <dbReference type="NCBI Taxonomy" id="1855283"/>
    <lineage>
        <taxon>Bacteria</taxon>
        <taxon>Pseudomonadati</taxon>
        <taxon>Pseudomonadota</taxon>
        <taxon>Alphaproteobacteria</taxon>
        <taxon>Sphingomonadales</taxon>
        <taxon>Sphingomonadaceae</taxon>
        <taxon>Sphingomonas</taxon>
    </lineage>
</organism>
<reference evidence="5" key="1">
    <citation type="submission" date="2016-10" db="EMBL/GenBank/DDBJ databases">
        <authorList>
            <person name="Varghese N."/>
            <person name="Submissions S."/>
        </authorList>
    </citation>
    <scope>NUCLEOTIDE SEQUENCE [LARGE SCALE GENOMIC DNA]</scope>
    <source>
        <strain evidence="5">JS21-1</strain>
    </source>
</reference>
<evidence type="ECO:0000259" key="3">
    <source>
        <dbReference type="PROSITE" id="PS51186"/>
    </source>
</evidence>
<dbReference type="GO" id="GO:0016747">
    <property type="term" value="F:acyltransferase activity, transferring groups other than amino-acyl groups"/>
    <property type="evidence" value="ECO:0007669"/>
    <property type="project" value="InterPro"/>
</dbReference>
<gene>
    <name evidence="4" type="ORF">SAMN05216382_1731</name>
</gene>
<dbReference type="CDD" id="cd04301">
    <property type="entry name" value="NAT_SF"/>
    <property type="match status" value="1"/>
</dbReference>
<dbReference type="PROSITE" id="PS51186">
    <property type="entry name" value="GNAT"/>
    <property type="match status" value="1"/>
</dbReference>
<keyword evidence="4" id="KW-0689">Ribosomal protein</keyword>
<evidence type="ECO:0000313" key="4">
    <source>
        <dbReference type="EMBL" id="SEL29272.1"/>
    </source>
</evidence>
<dbReference type="OrthoDB" id="275336at2"/>
<dbReference type="RefSeq" id="WP_093005392.1">
    <property type="nucleotide sequence ID" value="NZ_FNZZ01000003.1"/>
</dbReference>
<dbReference type="EMBL" id="FNZZ01000003">
    <property type="protein sequence ID" value="SEL29272.1"/>
    <property type="molecule type" value="Genomic_DNA"/>
</dbReference>
<keyword evidence="2" id="KW-0012">Acyltransferase</keyword>
<dbReference type="PANTHER" id="PTHR43800:SF1">
    <property type="entry name" value="PEPTIDYL-LYSINE N-ACETYLTRANSFERASE YJAB"/>
    <property type="match status" value="1"/>
</dbReference>
<accession>A0A1H7P0C5</accession>
<dbReference type="Gene3D" id="3.40.630.30">
    <property type="match status" value="1"/>
</dbReference>
<proteinExistence type="predicted"/>
<dbReference type="Pfam" id="PF00583">
    <property type="entry name" value="Acetyltransf_1"/>
    <property type="match status" value="1"/>
</dbReference>
<protein>
    <submittedName>
        <fullName evidence="4">Ribosomal protein S18 acetylase RimI</fullName>
    </submittedName>
</protein>
<keyword evidence="5" id="KW-1185">Reference proteome</keyword>